<keyword evidence="8" id="KW-1185">Reference proteome</keyword>
<organism evidence="7 8">
    <name type="scientific">Streptomyces camelliae</name>
    <dbReference type="NCBI Taxonomy" id="3004093"/>
    <lineage>
        <taxon>Bacteria</taxon>
        <taxon>Bacillati</taxon>
        <taxon>Actinomycetota</taxon>
        <taxon>Actinomycetes</taxon>
        <taxon>Kitasatosporales</taxon>
        <taxon>Streptomycetaceae</taxon>
        <taxon>Streptomyces</taxon>
    </lineage>
</organism>
<gene>
    <name evidence="7" type="ORF">O1G22_13315</name>
</gene>
<evidence type="ECO:0000256" key="5">
    <source>
        <dbReference type="ARBA" id="ARBA00023172"/>
    </source>
</evidence>
<evidence type="ECO:0000313" key="8">
    <source>
        <dbReference type="Proteomes" id="UP001212326"/>
    </source>
</evidence>
<dbReference type="Pfam" id="PF00872">
    <property type="entry name" value="Transposase_mut"/>
    <property type="match status" value="1"/>
</dbReference>
<dbReference type="Proteomes" id="UP001212326">
    <property type="component" value="Chromosome"/>
</dbReference>
<evidence type="ECO:0000256" key="2">
    <source>
        <dbReference type="ARBA" id="ARBA00010961"/>
    </source>
</evidence>
<sequence>MNVPLKSLGKESPRPNDKSLVKRAAQGVGDSETGLFWSTFLRSLPERGLGGVRLVIANRHSGRVKVVRKVMLGAAALTCRFH</sequence>
<evidence type="ECO:0000256" key="3">
    <source>
        <dbReference type="ARBA" id="ARBA00022578"/>
    </source>
</evidence>
<evidence type="ECO:0000256" key="6">
    <source>
        <dbReference type="SAM" id="MobiDB-lite"/>
    </source>
</evidence>
<keyword evidence="4" id="KW-0238">DNA-binding</keyword>
<evidence type="ECO:0000256" key="4">
    <source>
        <dbReference type="ARBA" id="ARBA00023125"/>
    </source>
</evidence>
<keyword evidence="5" id="KW-0233">DNA recombination</keyword>
<reference evidence="7 8" key="1">
    <citation type="submission" date="2022-12" db="EMBL/GenBank/DDBJ databases">
        <authorList>
            <person name="Mo P."/>
        </authorList>
    </citation>
    <scope>NUCLEOTIDE SEQUENCE [LARGE SCALE GENOMIC DNA]</scope>
    <source>
        <strain evidence="7 8">HUAS 2-6</strain>
    </source>
</reference>
<dbReference type="EMBL" id="CP115300">
    <property type="protein sequence ID" value="WBO63736.1"/>
    <property type="molecule type" value="Genomic_DNA"/>
</dbReference>
<evidence type="ECO:0000256" key="1">
    <source>
        <dbReference type="ARBA" id="ARBA00002190"/>
    </source>
</evidence>
<protein>
    <submittedName>
        <fullName evidence="7">Transposase</fullName>
    </submittedName>
</protein>
<feature type="compositionally biased region" description="Basic and acidic residues" evidence="6">
    <location>
        <begin position="8"/>
        <end position="20"/>
    </location>
</feature>
<accession>A0ABY7NZR8</accession>
<name>A0ABY7NZR8_9ACTN</name>
<comment type="function">
    <text evidence="1">Required for the transposition of the insertion element.</text>
</comment>
<comment type="similarity">
    <text evidence="2">Belongs to the transposase mutator family.</text>
</comment>
<evidence type="ECO:0000313" key="7">
    <source>
        <dbReference type="EMBL" id="WBO63736.1"/>
    </source>
</evidence>
<proteinExistence type="inferred from homology"/>
<feature type="region of interest" description="Disordered" evidence="6">
    <location>
        <begin position="1"/>
        <end position="25"/>
    </location>
</feature>
<dbReference type="InterPro" id="IPR001207">
    <property type="entry name" value="Transposase_mutator"/>
</dbReference>
<keyword evidence="3" id="KW-0815">Transposition</keyword>